<dbReference type="GO" id="GO:0070677">
    <property type="term" value="F:rRNA (cytosine-2'-O-)-methyltransferase activity"/>
    <property type="evidence" value="ECO:0007669"/>
    <property type="project" value="UniProtKB-UniRule"/>
</dbReference>
<dbReference type="EC" id="2.1.1.198" evidence="6"/>
<dbReference type="AlphaFoldDB" id="A0A7X6DNS9"/>
<keyword evidence="1 6" id="KW-0963">Cytoplasm</keyword>
<gene>
    <name evidence="6 8" type="primary">rsmI</name>
    <name evidence="8" type="ORF">MNODULE_07100</name>
</gene>
<dbReference type="InterPro" id="IPR000878">
    <property type="entry name" value="4pyrrol_Mease"/>
</dbReference>
<organism evidence="8 9">
    <name type="scientific">Candidatus Manganitrophus noduliformans</name>
    <dbReference type="NCBI Taxonomy" id="2606439"/>
    <lineage>
        <taxon>Bacteria</taxon>
        <taxon>Pseudomonadati</taxon>
        <taxon>Nitrospirota</taxon>
        <taxon>Nitrospiria</taxon>
        <taxon>Candidatus Troglogloeales</taxon>
        <taxon>Candidatus Manganitrophaceae</taxon>
        <taxon>Candidatus Manganitrophus</taxon>
    </lineage>
</organism>
<comment type="subcellular location">
    <subcellularLocation>
        <location evidence="6">Cytoplasm</location>
    </subcellularLocation>
</comment>
<comment type="catalytic activity">
    <reaction evidence="6">
        <text>cytidine(1402) in 16S rRNA + S-adenosyl-L-methionine = 2'-O-methylcytidine(1402) in 16S rRNA + S-adenosyl-L-homocysteine + H(+)</text>
        <dbReference type="Rhea" id="RHEA:42924"/>
        <dbReference type="Rhea" id="RHEA-COMP:10285"/>
        <dbReference type="Rhea" id="RHEA-COMP:10286"/>
        <dbReference type="ChEBI" id="CHEBI:15378"/>
        <dbReference type="ChEBI" id="CHEBI:57856"/>
        <dbReference type="ChEBI" id="CHEBI:59789"/>
        <dbReference type="ChEBI" id="CHEBI:74495"/>
        <dbReference type="ChEBI" id="CHEBI:82748"/>
        <dbReference type="EC" id="2.1.1.198"/>
    </reaction>
</comment>
<evidence type="ECO:0000313" key="8">
    <source>
        <dbReference type="EMBL" id="NKE70504.1"/>
    </source>
</evidence>
<dbReference type="Pfam" id="PF00590">
    <property type="entry name" value="TP_methylase"/>
    <property type="match status" value="1"/>
</dbReference>
<dbReference type="InterPro" id="IPR035996">
    <property type="entry name" value="4pyrrol_Methylase_sf"/>
</dbReference>
<evidence type="ECO:0000313" key="9">
    <source>
        <dbReference type="Proteomes" id="UP000534783"/>
    </source>
</evidence>
<dbReference type="NCBIfam" id="TIGR00096">
    <property type="entry name" value="16S rRNA (cytidine(1402)-2'-O)-methyltransferase"/>
    <property type="match status" value="1"/>
</dbReference>
<keyword evidence="4 6" id="KW-0808">Transferase</keyword>
<evidence type="ECO:0000256" key="6">
    <source>
        <dbReference type="HAMAP-Rule" id="MF_01877"/>
    </source>
</evidence>
<dbReference type="SUPFAM" id="SSF53790">
    <property type="entry name" value="Tetrapyrrole methylase"/>
    <property type="match status" value="1"/>
</dbReference>
<dbReference type="RefSeq" id="WP_168058749.1">
    <property type="nucleotide sequence ID" value="NZ_VTOW01000001.1"/>
</dbReference>
<dbReference type="Gene3D" id="3.30.950.10">
    <property type="entry name" value="Methyltransferase, Cobalt-precorrin-4 Transmethylase, Domain 2"/>
    <property type="match status" value="1"/>
</dbReference>
<dbReference type="Proteomes" id="UP000534783">
    <property type="component" value="Unassembled WGS sequence"/>
</dbReference>
<keyword evidence="9" id="KW-1185">Reference proteome</keyword>
<dbReference type="PANTHER" id="PTHR46111:SF1">
    <property type="entry name" value="RIBOSOMAL RNA SMALL SUBUNIT METHYLTRANSFERASE I"/>
    <property type="match status" value="1"/>
</dbReference>
<keyword evidence="3 6" id="KW-0489">Methyltransferase</keyword>
<dbReference type="PROSITE" id="PS01296">
    <property type="entry name" value="RSMI"/>
    <property type="match status" value="1"/>
</dbReference>
<feature type="domain" description="Tetrapyrrole methylase" evidence="7">
    <location>
        <begin position="4"/>
        <end position="203"/>
    </location>
</feature>
<evidence type="ECO:0000256" key="5">
    <source>
        <dbReference type="ARBA" id="ARBA00022691"/>
    </source>
</evidence>
<dbReference type="FunFam" id="3.40.1010.10:FF:000002">
    <property type="entry name" value="Ribosomal RNA small subunit methyltransferase I"/>
    <property type="match status" value="1"/>
</dbReference>
<dbReference type="InterPro" id="IPR014777">
    <property type="entry name" value="4pyrrole_Mease_sub1"/>
</dbReference>
<dbReference type="GO" id="GO:0005737">
    <property type="term" value="C:cytoplasm"/>
    <property type="evidence" value="ECO:0007669"/>
    <property type="project" value="UniProtKB-SubCell"/>
</dbReference>
<dbReference type="Gene3D" id="3.40.1010.10">
    <property type="entry name" value="Cobalt-precorrin-4 Transmethylase, Domain 1"/>
    <property type="match status" value="1"/>
</dbReference>
<comment type="similarity">
    <text evidence="6">Belongs to the methyltransferase superfamily. RsmI family.</text>
</comment>
<dbReference type="InterPro" id="IPR018063">
    <property type="entry name" value="SAM_MeTrfase_RsmI_CS"/>
</dbReference>
<comment type="caution">
    <text evidence="8">The sequence shown here is derived from an EMBL/GenBank/DDBJ whole genome shotgun (WGS) entry which is preliminary data.</text>
</comment>
<dbReference type="PIRSF" id="PIRSF005917">
    <property type="entry name" value="MTase_YraL"/>
    <property type="match status" value="1"/>
</dbReference>
<keyword evidence="2 6" id="KW-0698">rRNA processing</keyword>
<dbReference type="InterPro" id="IPR014776">
    <property type="entry name" value="4pyrrole_Mease_sub2"/>
</dbReference>
<dbReference type="CDD" id="cd11648">
    <property type="entry name" value="RsmI"/>
    <property type="match status" value="1"/>
</dbReference>
<dbReference type="EMBL" id="VTOW01000001">
    <property type="protein sequence ID" value="NKE70504.1"/>
    <property type="molecule type" value="Genomic_DNA"/>
</dbReference>
<accession>A0A7X6DNS9</accession>
<evidence type="ECO:0000256" key="2">
    <source>
        <dbReference type="ARBA" id="ARBA00022552"/>
    </source>
</evidence>
<name>A0A7X6DNS9_9BACT</name>
<proteinExistence type="inferred from homology"/>
<dbReference type="HAMAP" id="MF_01877">
    <property type="entry name" value="16SrRNA_methyltr_I"/>
    <property type="match status" value="1"/>
</dbReference>
<sequence length="227" mass="24900">MSGTLYVVSTPIGNLEDITLRALRILKEVAIIAAEDTRHTQKLLSHFDIHTTLTSYHDFNKEEKTPVLLSKMAEGASIAIVSDAGTPTLSDPGFYLIREAIRAGLPVSPIPGPAAALAALAVSGLPPDRFVFEGFLPKKKGARARRLEQLKPDPRTLIFYESPFRIVGLLEEIKTILGDRPVVVAREITKMFEEFIRGTVTEVLEKIGKKTVKGEITLVVGGNREEN</sequence>
<dbReference type="InterPro" id="IPR008189">
    <property type="entry name" value="rRNA_ssu_MeTfrase_I"/>
</dbReference>
<dbReference type="PANTHER" id="PTHR46111">
    <property type="entry name" value="RIBOSOMAL RNA SMALL SUBUNIT METHYLTRANSFERASE I"/>
    <property type="match status" value="1"/>
</dbReference>
<evidence type="ECO:0000256" key="1">
    <source>
        <dbReference type="ARBA" id="ARBA00022490"/>
    </source>
</evidence>
<evidence type="ECO:0000256" key="4">
    <source>
        <dbReference type="ARBA" id="ARBA00022679"/>
    </source>
</evidence>
<evidence type="ECO:0000256" key="3">
    <source>
        <dbReference type="ARBA" id="ARBA00022603"/>
    </source>
</evidence>
<evidence type="ECO:0000259" key="7">
    <source>
        <dbReference type="Pfam" id="PF00590"/>
    </source>
</evidence>
<protein>
    <recommendedName>
        <fullName evidence="6">Ribosomal RNA small subunit methyltransferase I</fullName>
        <ecNumber evidence="6">2.1.1.198</ecNumber>
    </recommendedName>
    <alternativeName>
        <fullName evidence="6">16S rRNA 2'-O-ribose C1402 methyltransferase</fullName>
    </alternativeName>
    <alternativeName>
        <fullName evidence="6">rRNA (cytidine-2'-O-)-methyltransferase RsmI</fullName>
    </alternativeName>
</protein>
<keyword evidence="5 6" id="KW-0949">S-adenosyl-L-methionine</keyword>
<comment type="function">
    <text evidence="6">Catalyzes the 2'-O-methylation of the ribose of cytidine 1402 (C1402) in 16S rRNA.</text>
</comment>
<reference evidence="8 9" key="1">
    <citation type="journal article" date="2020" name="Nature">
        <title>Bacterial chemolithoautotrophy via manganese oxidation.</title>
        <authorList>
            <person name="Yu H."/>
            <person name="Leadbetter J.R."/>
        </authorList>
    </citation>
    <scope>NUCLEOTIDE SEQUENCE [LARGE SCALE GENOMIC DNA]</scope>
    <source>
        <strain evidence="8 9">Mn-1</strain>
    </source>
</reference>
<dbReference type="FunFam" id="3.30.950.10:FF:000002">
    <property type="entry name" value="Ribosomal RNA small subunit methyltransferase I"/>
    <property type="match status" value="1"/>
</dbReference>